<dbReference type="InterPro" id="IPR043519">
    <property type="entry name" value="NT_sf"/>
</dbReference>
<sequence>MAIRIDPSETRAELISDTVPATAPIAADPFRTESPQLPLSARPAGQAERSLQLALAAADVARENRGEEIRVLDLREVTPEFDYFVIVTGKSRRQLHAISEEIDHRLEDTLGDSRRSIEGYDESRWILLDYGSVVVHLFDDETRGYYALEDLWNDALVTEIPSESSSG</sequence>
<comment type="function">
    <text evidence="2">Functions as a ribosomal silencing factor. Interacts with ribosomal protein uL14 (rplN), blocking formation of intersubunit bridge B8. Prevents association of the 30S and 50S ribosomal subunits and the formation of functional ribosomes, thus repressing translation.</text>
</comment>
<reference evidence="3 4" key="1">
    <citation type="submission" date="2019-02" db="EMBL/GenBank/DDBJ databases">
        <title>Deep-cultivation of Planctomycetes and their phenomic and genomic characterization uncovers novel biology.</title>
        <authorList>
            <person name="Wiegand S."/>
            <person name="Jogler M."/>
            <person name="Boedeker C."/>
            <person name="Pinto D."/>
            <person name="Vollmers J."/>
            <person name="Rivas-Marin E."/>
            <person name="Kohn T."/>
            <person name="Peeters S.H."/>
            <person name="Heuer A."/>
            <person name="Rast P."/>
            <person name="Oberbeckmann S."/>
            <person name="Bunk B."/>
            <person name="Jeske O."/>
            <person name="Meyerdierks A."/>
            <person name="Storesund J.E."/>
            <person name="Kallscheuer N."/>
            <person name="Luecker S."/>
            <person name="Lage O.M."/>
            <person name="Pohl T."/>
            <person name="Merkel B.J."/>
            <person name="Hornburger P."/>
            <person name="Mueller R.-W."/>
            <person name="Bruemmer F."/>
            <person name="Labrenz M."/>
            <person name="Spormann A.M."/>
            <person name="Op Den Camp H."/>
            <person name="Overmann J."/>
            <person name="Amann R."/>
            <person name="Jetten M.S.M."/>
            <person name="Mascher T."/>
            <person name="Medema M.H."/>
            <person name="Devos D.P."/>
            <person name="Kaster A.-K."/>
            <person name="Ovreas L."/>
            <person name="Rohde M."/>
            <person name="Galperin M.Y."/>
            <person name="Jogler C."/>
        </authorList>
    </citation>
    <scope>NUCLEOTIDE SEQUENCE [LARGE SCALE GENOMIC DNA]</scope>
    <source>
        <strain evidence="3 4">Pla111</strain>
    </source>
</reference>
<dbReference type="GO" id="GO:0005737">
    <property type="term" value="C:cytoplasm"/>
    <property type="evidence" value="ECO:0007669"/>
    <property type="project" value="UniProtKB-SubCell"/>
</dbReference>
<evidence type="ECO:0000256" key="2">
    <source>
        <dbReference type="HAMAP-Rule" id="MF_01477"/>
    </source>
</evidence>
<keyword evidence="2" id="KW-0678">Repressor</keyword>
<dbReference type="GO" id="GO:0090071">
    <property type="term" value="P:negative regulation of ribosome biogenesis"/>
    <property type="evidence" value="ECO:0007669"/>
    <property type="project" value="UniProtKB-UniRule"/>
</dbReference>
<comment type="subunit">
    <text evidence="2">Interacts with ribosomal protein uL14 (rplN).</text>
</comment>
<keyword evidence="2" id="KW-0963">Cytoplasm</keyword>
<dbReference type="RefSeq" id="WP_315851483.1">
    <property type="nucleotide sequence ID" value="NZ_SJPH01000002.1"/>
</dbReference>
<keyword evidence="2" id="KW-0810">Translation regulation</keyword>
<gene>
    <name evidence="2 3" type="primary">rsfS</name>
    <name evidence="3" type="ORF">Pla111_14130</name>
</gene>
<dbReference type="Gene3D" id="3.30.460.10">
    <property type="entry name" value="Beta Polymerase, domain 2"/>
    <property type="match status" value="1"/>
</dbReference>
<dbReference type="Proteomes" id="UP000318995">
    <property type="component" value="Unassembled WGS sequence"/>
</dbReference>
<dbReference type="AlphaFoldDB" id="A0A5C5WAT2"/>
<name>A0A5C5WAT2_9BACT</name>
<organism evidence="3 4">
    <name type="scientific">Botrimarina hoheduenensis</name>
    <dbReference type="NCBI Taxonomy" id="2528000"/>
    <lineage>
        <taxon>Bacteria</taxon>
        <taxon>Pseudomonadati</taxon>
        <taxon>Planctomycetota</taxon>
        <taxon>Planctomycetia</taxon>
        <taxon>Pirellulales</taxon>
        <taxon>Lacipirellulaceae</taxon>
        <taxon>Botrimarina</taxon>
    </lineage>
</organism>
<dbReference type="EMBL" id="SJPH01000002">
    <property type="protein sequence ID" value="TWT47790.1"/>
    <property type="molecule type" value="Genomic_DNA"/>
</dbReference>
<dbReference type="PANTHER" id="PTHR21043">
    <property type="entry name" value="IOJAP SUPERFAMILY ORTHOLOG"/>
    <property type="match status" value="1"/>
</dbReference>
<comment type="caution">
    <text evidence="3">The sequence shown here is derived from an EMBL/GenBank/DDBJ whole genome shotgun (WGS) entry which is preliminary data.</text>
</comment>
<evidence type="ECO:0000256" key="1">
    <source>
        <dbReference type="ARBA" id="ARBA00010574"/>
    </source>
</evidence>
<accession>A0A5C5WAT2</accession>
<dbReference type="InterPro" id="IPR004394">
    <property type="entry name" value="Iojap/RsfS/C7orf30"/>
</dbReference>
<dbReference type="SUPFAM" id="SSF81301">
    <property type="entry name" value="Nucleotidyltransferase"/>
    <property type="match status" value="1"/>
</dbReference>
<dbReference type="GO" id="GO:0017148">
    <property type="term" value="P:negative regulation of translation"/>
    <property type="evidence" value="ECO:0007669"/>
    <property type="project" value="UniProtKB-UniRule"/>
</dbReference>
<dbReference type="PANTHER" id="PTHR21043:SF0">
    <property type="entry name" value="MITOCHONDRIAL ASSEMBLY OF RIBOSOMAL LARGE SUBUNIT PROTEIN 1"/>
    <property type="match status" value="1"/>
</dbReference>
<evidence type="ECO:0000313" key="4">
    <source>
        <dbReference type="Proteomes" id="UP000318995"/>
    </source>
</evidence>
<evidence type="ECO:0000313" key="3">
    <source>
        <dbReference type="EMBL" id="TWT47790.1"/>
    </source>
</evidence>
<dbReference type="NCBIfam" id="TIGR00090">
    <property type="entry name" value="rsfS_iojap_ybeB"/>
    <property type="match status" value="1"/>
</dbReference>
<dbReference type="HAMAP" id="MF_01477">
    <property type="entry name" value="Iojap_RsfS"/>
    <property type="match status" value="1"/>
</dbReference>
<proteinExistence type="inferred from homology"/>
<dbReference type="GO" id="GO:0043023">
    <property type="term" value="F:ribosomal large subunit binding"/>
    <property type="evidence" value="ECO:0007669"/>
    <property type="project" value="TreeGrafter"/>
</dbReference>
<protein>
    <recommendedName>
        <fullName evidence="2">Ribosomal silencing factor RsfS</fullName>
    </recommendedName>
</protein>
<dbReference type="Pfam" id="PF02410">
    <property type="entry name" value="RsfS"/>
    <property type="match status" value="1"/>
</dbReference>
<comment type="similarity">
    <text evidence="1 2">Belongs to the Iojap/RsfS family.</text>
</comment>
<comment type="subcellular location">
    <subcellularLocation>
        <location evidence="2">Cytoplasm</location>
    </subcellularLocation>
</comment>
<dbReference type="GO" id="GO:0042256">
    <property type="term" value="P:cytosolic ribosome assembly"/>
    <property type="evidence" value="ECO:0007669"/>
    <property type="project" value="UniProtKB-UniRule"/>
</dbReference>
<keyword evidence="4" id="KW-1185">Reference proteome</keyword>